<dbReference type="EMBL" id="CP011110">
    <property type="protein sequence ID" value="AKA24563.1"/>
    <property type="molecule type" value="Genomic_DNA"/>
</dbReference>
<dbReference type="RefSeq" id="WP_045883191.1">
    <property type="nucleotide sequence ID" value="NZ_CP011110.1"/>
</dbReference>
<evidence type="ECO:0000313" key="3">
    <source>
        <dbReference type="Proteomes" id="UP000032748"/>
    </source>
</evidence>
<dbReference type="Proteomes" id="UP000032748">
    <property type="component" value="Chromosome"/>
</dbReference>
<gene>
    <name evidence="2" type="ORF">PCL1606_31120</name>
</gene>
<dbReference type="InterPro" id="IPR025391">
    <property type="entry name" value="DUF4123"/>
</dbReference>
<evidence type="ECO:0000259" key="1">
    <source>
        <dbReference type="Pfam" id="PF13503"/>
    </source>
</evidence>
<evidence type="ECO:0000313" key="2">
    <source>
        <dbReference type="EMBL" id="AKA24563.1"/>
    </source>
</evidence>
<name>A0A0D5XZM6_9PSED</name>
<dbReference type="AlphaFoldDB" id="A0A0D5XZM6"/>
<feature type="domain" description="DUF4123" evidence="1">
    <location>
        <begin position="38"/>
        <end position="136"/>
    </location>
</feature>
<sequence>MSEVRQGEQDWTQAQTKGLRLMAIIEQAPLSMEQRQALANLQGARWPLMYQPELAQLRSDGPLLLDLSEQPFEQLLAIDELFASNLAGWLSTTLPADRLATHLGDALVCQDANDAVLLIRSYSAEVLPLLHQQSAQPWQRWLFGPLGTWWVKGEKHWQRLTGPALGDVPEYHPIRLDEPMMHSLQHDAQAEQLLAQTEHVAPQAFASDCHGERLQQIQDLLGTARAQGLQRPEDQSTFVLHSLITGDPLHQRPYWPELLRQVGDEQDTLENALVTQEDA</sequence>
<proteinExistence type="predicted"/>
<protein>
    <recommendedName>
        <fullName evidence="1">DUF4123 domain-containing protein</fullName>
    </recommendedName>
</protein>
<dbReference type="Pfam" id="PF13503">
    <property type="entry name" value="DUF4123"/>
    <property type="match status" value="1"/>
</dbReference>
<dbReference type="OrthoDB" id="6801318at2"/>
<organism evidence="2 3">
    <name type="scientific">Pseudomonas chlororaphis</name>
    <dbReference type="NCBI Taxonomy" id="587753"/>
    <lineage>
        <taxon>Bacteria</taxon>
        <taxon>Pseudomonadati</taxon>
        <taxon>Pseudomonadota</taxon>
        <taxon>Gammaproteobacteria</taxon>
        <taxon>Pseudomonadales</taxon>
        <taxon>Pseudomonadaceae</taxon>
        <taxon>Pseudomonas</taxon>
    </lineage>
</organism>
<reference evidence="2 3" key="1">
    <citation type="journal article" date="2015" name="Mol. Plant Microbe Interact.">
        <title>Comparative Genomic Analysis of Pseudomonas chlororaphis PCL1606 Reveals New Insight into Antifungal Compounds Involved in Biocontrol.</title>
        <authorList>
            <person name="Calderon C.E."/>
            <person name="Ramos C."/>
            <person name="de Vicente A."/>
            <person name="Cazorla F.M."/>
        </authorList>
    </citation>
    <scope>NUCLEOTIDE SEQUENCE [LARGE SCALE GENOMIC DNA]</scope>
    <source>
        <strain evidence="2 3">PCL1606</strain>
    </source>
</reference>
<dbReference type="PATRIC" id="fig|587753.10.peg.3105"/>
<accession>A0A0D5XZM6</accession>
<dbReference type="KEGG" id="pcz:PCL1606_31120"/>